<dbReference type="PROSITE" id="PS50112">
    <property type="entry name" value="PAS"/>
    <property type="match status" value="1"/>
</dbReference>
<evidence type="ECO:0000313" key="8">
    <source>
        <dbReference type="Proteomes" id="UP000295304"/>
    </source>
</evidence>
<dbReference type="InterPro" id="IPR052155">
    <property type="entry name" value="Biofilm_reg_signaling"/>
</dbReference>
<dbReference type="AlphaFoldDB" id="A0A4R3JG34"/>
<evidence type="ECO:0000259" key="3">
    <source>
        <dbReference type="PROSITE" id="PS50112"/>
    </source>
</evidence>
<dbReference type="SUPFAM" id="SSF55785">
    <property type="entry name" value="PYP-like sensor domain (PAS domain)"/>
    <property type="match status" value="2"/>
</dbReference>
<keyword evidence="1" id="KW-0472">Membrane</keyword>
<dbReference type="CDD" id="cd00130">
    <property type="entry name" value="PAS"/>
    <property type="match status" value="2"/>
</dbReference>
<dbReference type="OrthoDB" id="7251575at2"/>
<organism evidence="7 8">
    <name type="scientific">Varunaivibrio sulfuroxidans</name>
    <dbReference type="NCBI Taxonomy" id="1773489"/>
    <lineage>
        <taxon>Bacteria</taxon>
        <taxon>Pseudomonadati</taxon>
        <taxon>Pseudomonadota</taxon>
        <taxon>Alphaproteobacteria</taxon>
        <taxon>Rhodospirillales</taxon>
        <taxon>Magnetovibrionaceae</taxon>
        <taxon>Varunaivibrio</taxon>
    </lineage>
</organism>
<feature type="domain" description="PAS" evidence="3">
    <location>
        <begin position="390"/>
        <end position="434"/>
    </location>
</feature>
<proteinExistence type="predicted"/>
<dbReference type="InterPro" id="IPR035919">
    <property type="entry name" value="EAL_sf"/>
</dbReference>
<feature type="transmembrane region" description="Helical" evidence="1">
    <location>
        <begin position="154"/>
        <end position="173"/>
    </location>
</feature>
<dbReference type="FunFam" id="3.20.20.450:FF:000001">
    <property type="entry name" value="Cyclic di-GMP phosphodiesterase yahA"/>
    <property type="match status" value="1"/>
</dbReference>
<comment type="caution">
    <text evidence="7">The sequence shown here is derived from an EMBL/GenBank/DDBJ whole genome shotgun (WGS) entry which is preliminary data.</text>
</comment>
<feature type="transmembrane region" description="Helical" evidence="1">
    <location>
        <begin position="123"/>
        <end position="142"/>
    </location>
</feature>
<name>A0A4R3JG34_9PROT</name>
<dbReference type="EMBL" id="SLZW01000001">
    <property type="protein sequence ID" value="TCS65108.1"/>
    <property type="molecule type" value="Genomic_DNA"/>
</dbReference>
<evidence type="ECO:0000256" key="2">
    <source>
        <dbReference type="SAM" id="MobiDB-lite"/>
    </source>
</evidence>
<dbReference type="InterPro" id="IPR005330">
    <property type="entry name" value="MHYT_dom"/>
</dbReference>
<dbReference type="InterPro" id="IPR035965">
    <property type="entry name" value="PAS-like_dom_sf"/>
</dbReference>
<accession>A0A4R3JG34</accession>
<dbReference type="InterPro" id="IPR043128">
    <property type="entry name" value="Rev_trsase/Diguanyl_cyclase"/>
</dbReference>
<dbReference type="SMART" id="SM00267">
    <property type="entry name" value="GGDEF"/>
    <property type="match status" value="1"/>
</dbReference>
<dbReference type="Pfam" id="PF00990">
    <property type="entry name" value="GGDEF"/>
    <property type="match status" value="1"/>
</dbReference>
<feature type="domain" description="GGDEF" evidence="5">
    <location>
        <begin position="555"/>
        <end position="688"/>
    </location>
</feature>
<evidence type="ECO:0000256" key="1">
    <source>
        <dbReference type="PROSITE-ProRule" id="PRU00244"/>
    </source>
</evidence>
<feature type="transmembrane region" description="Helical" evidence="1">
    <location>
        <begin position="194"/>
        <end position="220"/>
    </location>
</feature>
<keyword evidence="1" id="KW-0812">Transmembrane</keyword>
<dbReference type="Proteomes" id="UP000295304">
    <property type="component" value="Unassembled WGS sequence"/>
</dbReference>
<dbReference type="NCBIfam" id="TIGR00254">
    <property type="entry name" value="GGDEF"/>
    <property type="match status" value="1"/>
</dbReference>
<evidence type="ECO:0000259" key="5">
    <source>
        <dbReference type="PROSITE" id="PS50887"/>
    </source>
</evidence>
<dbReference type="InterPro" id="IPR000014">
    <property type="entry name" value="PAS"/>
</dbReference>
<feature type="transmembrane region" description="Helical" evidence="1">
    <location>
        <begin position="20"/>
        <end position="38"/>
    </location>
</feature>
<evidence type="ECO:0000313" key="7">
    <source>
        <dbReference type="EMBL" id="TCS65108.1"/>
    </source>
</evidence>
<feature type="domain" description="EAL" evidence="4">
    <location>
        <begin position="697"/>
        <end position="951"/>
    </location>
</feature>
<dbReference type="Gene3D" id="3.30.450.20">
    <property type="entry name" value="PAS domain"/>
    <property type="match status" value="2"/>
</dbReference>
<dbReference type="Pfam" id="PF03707">
    <property type="entry name" value="MHYT"/>
    <property type="match status" value="2"/>
</dbReference>
<dbReference type="Gene3D" id="3.20.20.450">
    <property type="entry name" value="EAL domain"/>
    <property type="match status" value="1"/>
</dbReference>
<dbReference type="PROSITE" id="PS50924">
    <property type="entry name" value="MHYT"/>
    <property type="match status" value="1"/>
</dbReference>
<dbReference type="GO" id="GO:0006355">
    <property type="term" value="P:regulation of DNA-templated transcription"/>
    <property type="evidence" value="ECO:0007669"/>
    <property type="project" value="InterPro"/>
</dbReference>
<dbReference type="PANTHER" id="PTHR44757">
    <property type="entry name" value="DIGUANYLATE CYCLASE DGCP"/>
    <property type="match status" value="1"/>
</dbReference>
<dbReference type="InterPro" id="IPR000160">
    <property type="entry name" value="GGDEF_dom"/>
</dbReference>
<dbReference type="Pfam" id="PF13426">
    <property type="entry name" value="PAS_9"/>
    <property type="match status" value="1"/>
</dbReference>
<feature type="region of interest" description="Disordered" evidence="2">
    <location>
        <begin position="961"/>
        <end position="988"/>
    </location>
</feature>
<gene>
    <name evidence="7" type="ORF">EDD55_101442</name>
</gene>
<dbReference type="InterPro" id="IPR029787">
    <property type="entry name" value="Nucleotide_cyclase"/>
</dbReference>
<dbReference type="Pfam" id="PF00563">
    <property type="entry name" value="EAL"/>
    <property type="match status" value="1"/>
</dbReference>
<dbReference type="PROSITE" id="PS50883">
    <property type="entry name" value="EAL"/>
    <property type="match status" value="1"/>
</dbReference>
<dbReference type="Pfam" id="PF00989">
    <property type="entry name" value="PAS"/>
    <property type="match status" value="1"/>
</dbReference>
<dbReference type="PROSITE" id="PS50887">
    <property type="entry name" value="GGDEF"/>
    <property type="match status" value="1"/>
</dbReference>
<reference evidence="7 8" key="1">
    <citation type="submission" date="2019-03" db="EMBL/GenBank/DDBJ databases">
        <title>Genomic Encyclopedia of Type Strains, Phase IV (KMG-IV): sequencing the most valuable type-strain genomes for metagenomic binning, comparative biology and taxonomic classification.</title>
        <authorList>
            <person name="Goeker M."/>
        </authorList>
    </citation>
    <scope>NUCLEOTIDE SEQUENCE [LARGE SCALE GENOMIC DNA]</scope>
    <source>
        <strain evidence="7 8">DSM 101688</strain>
    </source>
</reference>
<dbReference type="SUPFAM" id="SSF141868">
    <property type="entry name" value="EAL domain-like"/>
    <property type="match status" value="1"/>
</dbReference>
<dbReference type="InterPro" id="IPR001633">
    <property type="entry name" value="EAL_dom"/>
</dbReference>
<evidence type="ECO:0000259" key="4">
    <source>
        <dbReference type="PROSITE" id="PS50883"/>
    </source>
</evidence>
<dbReference type="SMART" id="SM00091">
    <property type="entry name" value="PAS"/>
    <property type="match status" value="2"/>
</dbReference>
<feature type="transmembrane region" description="Helical" evidence="1">
    <location>
        <begin position="91"/>
        <end position="111"/>
    </location>
</feature>
<dbReference type="CDD" id="cd01949">
    <property type="entry name" value="GGDEF"/>
    <property type="match status" value="1"/>
</dbReference>
<dbReference type="SMART" id="SM00052">
    <property type="entry name" value="EAL"/>
    <property type="match status" value="1"/>
</dbReference>
<dbReference type="SMART" id="SM00086">
    <property type="entry name" value="PAC"/>
    <property type="match status" value="2"/>
</dbReference>
<dbReference type="SUPFAM" id="SSF55073">
    <property type="entry name" value="Nucleotide cyclase"/>
    <property type="match status" value="1"/>
</dbReference>
<dbReference type="InterPro" id="IPR001610">
    <property type="entry name" value="PAC"/>
</dbReference>
<dbReference type="NCBIfam" id="TIGR00229">
    <property type="entry name" value="sensory_box"/>
    <property type="match status" value="2"/>
</dbReference>
<feature type="transmembrane region" description="Helical" evidence="1">
    <location>
        <begin position="50"/>
        <end position="71"/>
    </location>
</feature>
<dbReference type="Gene3D" id="3.30.70.270">
    <property type="match status" value="1"/>
</dbReference>
<feature type="domain" description="MHYT" evidence="6">
    <location>
        <begin position="18"/>
        <end position="217"/>
    </location>
</feature>
<dbReference type="CDD" id="cd01948">
    <property type="entry name" value="EAL"/>
    <property type="match status" value="1"/>
</dbReference>
<keyword evidence="1" id="KW-1133">Transmembrane helix</keyword>
<sequence length="988" mass="106600">MVSFSDVAADSAILAQAHDGALVALSYGVAVVASYTALSVSNAVWPTAGAFARAVWLMAGGFAMGSGIWAMHFVAMLSLNLGDDVGYDAGLTLVSLLPGVIAGTVALWFIGHGKRKYARPFQSGVVMGLGISAMHFVGLVAIDMQGNVHLSSLRLALSVVFSIGLSIVAMGIYQNTCVLIPKLNALGNEARKGMAALIMGAAMFAMHFVSMSGVTFVNAIGAPLPPESSSSMLLAISAAVVTLIIMGLAIVAAMVDRMVRDIRENRSRFQSLVDLSPNMICMVKNGKIAFTNSSGVRMLGAAAGEDLVGRPISAFVSVEYAAIFDAGDEGLDELSRIDETTPLVIYAPGGRRIEAELSVSVLNENKGRSFVLEFQDITALKRSAREVFERATHLYAIMENAAEGIVTLSGDGTIESANKAAGDIFGYYGDALEGMVFAQLLERPDQILEVGSYEVTARRRSGGAFPLEITLSEMRASSARRKIILMRDITRRKMEQLEVEFRANHDMVTELLNRPALIRTLGLMISEAAAAWRIENPGAPTAGSTQDRAHDGMASGGCVLFISLSGHARIHDTQGHALGEAVLREVGVRLKNNLNTSDIFGSWSEGQFVVLSPGRVKVEDVRALAARVHETLTPGFVLSGHEVNVGCHIGAAIFPKHGTDVQGLVQRASMAMFRGRHKREPVCTIFTKTMDIEEARRQRLENELRHALRRDQLSVHYQPKVDMHTGRLKGMEALVRWNHPEMGMISPVDFIPLAEETGMIVEIGAWVLETACAQTARWAAQGFRDLKVAVNLSGRQFEDPGLLGDITRVLERCALNPRRLEVEVTESSLMQDMDACIATLSALQKKGVSVAIDDFGTGYSSLAYLKNLPLNTLKIDQSFVRHIDDDAGDAAIATSVISIARSLNLAVVAEGIETDVHAEILRRMSCDMGQGYLYSKPLAAHDFEAFLHRENNAATRTIRIREVGETEPSASSDGGERRGDGKGKYSVH</sequence>
<protein>
    <submittedName>
        <fullName evidence="7">PAS domain S-box-containing protein/diguanylate cyclase (GGDEF)-like protein</fullName>
    </submittedName>
</protein>
<evidence type="ECO:0000259" key="6">
    <source>
        <dbReference type="PROSITE" id="PS50924"/>
    </source>
</evidence>
<dbReference type="RefSeq" id="WP_132937819.1">
    <property type="nucleotide sequence ID" value="NZ_CP119676.1"/>
</dbReference>
<dbReference type="PANTHER" id="PTHR44757:SF2">
    <property type="entry name" value="BIOFILM ARCHITECTURE MAINTENANCE PROTEIN MBAA"/>
    <property type="match status" value="1"/>
</dbReference>
<dbReference type="InterPro" id="IPR013767">
    <property type="entry name" value="PAS_fold"/>
</dbReference>
<feature type="transmembrane region" description="Helical" evidence="1">
    <location>
        <begin position="232"/>
        <end position="255"/>
    </location>
</feature>
<feature type="compositionally biased region" description="Basic and acidic residues" evidence="2">
    <location>
        <begin position="974"/>
        <end position="988"/>
    </location>
</feature>
<dbReference type="GO" id="GO:0016020">
    <property type="term" value="C:membrane"/>
    <property type="evidence" value="ECO:0007669"/>
    <property type="project" value="UniProtKB-UniRule"/>
</dbReference>
<keyword evidence="8" id="KW-1185">Reference proteome</keyword>